<dbReference type="Gene3D" id="1.25.10.10">
    <property type="entry name" value="Leucine-rich Repeat Variant"/>
    <property type="match status" value="1"/>
</dbReference>
<dbReference type="Proteomes" id="UP000812966">
    <property type="component" value="Unassembled WGS sequence"/>
</dbReference>
<evidence type="ECO:0000313" key="3">
    <source>
        <dbReference type="EMBL" id="KAG7575395.1"/>
    </source>
</evidence>
<dbReference type="GO" id="GO:0000226">
    <property type="term" value="P:microtubule cytoskeleton organization"/>
    <property type="evidence" value="ECO:0007669"/>
    <property type="project" value="TreeGrafter"/>
</dbReference>
<dbReference type="AlphaFoldDB" id="A0A8K0JS38"/>
<dbReference type="EMBL" id="JABELV010000004">
    <property type="protein sequence ID" value="KAG7575395.1"/>
    <property type="molecule type" value="Genomic_DNA"/>
</dbReference>
<dbReference type="InterPro" id="IPR021133">
    <property type="entry name" value="HEAT_type_2"/>
</dbReference>
<feature type="domain" description="Tubulin-folding cofactor D ARM repeats" evidence="2">
    <location>
        <begin position="370"/>
        <end position="575"/>
    </location>
</feature>
<dbReference type="Pfam" id="PF23579">
    <property type="entry name" value="ARM_TBCD"/>
    <property type="match status" value="1"/>
</dbReference>
<comment type="caution">
    <text evidence="3">The sequence shown here is derived from an EMBL/GenBank/DDBJ whole genome shotgun (WGS) entry which is preliminary data.</text>
</comment>
<evidence type="ECO:0000256" key="1">
    <source>
        <dbReference type="PROSITE-ProRule" id="PRU00103"/>
    </source>
</evidence>
<evidence type="ECO:0000259" key="2">
    <source>
        <dbReference type="Pfam" id="PF25767"/>
    </source>
</evidence>
<organism evidence="3 4">
    <name type="scientific">Filobasidium floriforme</name>
    <dbReference type="NCBI Taxonomy" id="5210"/>
    <lineage>
        <taxon>Eukaryota</taxon>
        <taxon>Fungi</taxon>
        <taxon>Dikarya</taxon>
        <taxon>Basidiomycota</taxon>
        <taxon>Agaricomycotina</taxon>
        <taxon>Tremellomycetes</taxon>
        <taxon>Filobasidiales</taxon>
        <taxon>Filobasidiaceae</taxon>
        <taxon>Filobasidium</taxon>
    </lineage>
</organism>
<dbReference type="PROSITE" id="PS50077">
    <property type="entry name" value="HEAT_REPEAT"/>
    <property type="match status" value="1"/>
</dbReference>
<dbReference type="GO" id="GO:0048487">
    <property type="term" value="F:beta-tubulin binding"/>
    <property type="evidence" value="ECO:0007669"/>
    <property type="project" value="InterPro"/>
</dbReference>
<dbReference type="InterPro" id="IPR016024">
    <property type="entry name" value="ARM-type_fold"/>
</dbReference>
<accession>A0A8K0JS38</accession>
<dbReference type="InterPro" id="IPR033162">
    <property type="entry name" value="TBCD"/>
</dbReference>
<name>A0A8K0JS38_9TREE</name>
<dbReference type="InterPro" id="IPR011989">
    <property type="entry name" value="ARM-like"/>
</dbReference>
<dbReference type="OrthoDB" id="1735853at2759"/>
<proteinExistence type="predicted"/>
<dbReference type="GO" id="GO:0007021">
    <property type="term" value="P:tubulin complex assembly"/>
    <property type="evidence" value="ECO:0007669"/>
    <property type="project" value="InterPro"/>
</dbReference>
<dbReference type="InterPro" id="IPR058033">
    <property type="entry name" value="ARM_TBCD_2nd"/>
</dbReference>
<reference evidence="3" key="1">
    <citation type="submission" date="2020-04" db="EMBL/GenBank/DDBJ databases">
        <title>Analysis of mating type loci in Filobasidium floriforme.</title>
        <authorList>
            <person name="Nowrousian M."/>
        </authorList>
    </citation>
    <scope>NUCLEOTIDE SEQUENCE</scope>
    <source>
        <strain evidence="3">CBS 6242</strain>
    </source>
</reference>
<gene>
    <name evidence="3" type="ORF">FFLO_00385</name>
</gene>
<dbReference type="PANTHER" id="PTHR12658:SF0">
    <property type="entry name" value="TUBULIN-SPECIFIC CHAPERONE D"/>
    <property type="match status" value="1"/>
</dbReference>
<dbReference type="PANTHER" id="PTHR12658">
    <property type="entry name" value="BETA-TUBULIN COFACTOR D"/>
    <property type="match status" value="1"/>
</dbReference>
<feature type="repeat" description="HEAT" evidence="1">
    <location>
        <begin position="388"/>
        <end position="425"/>
    </location>
</feature>
<sequence>MEMDDEATYTHFAHREAFFDLFNKFLECRLDEALVEQVQSDSEERLVESIGAILDLYLPLPTLLDPHLDAIVPPLFQLLRQHLASRLENDEQQSKRPHITLVLSSEARLARVGKVINWVVKVRGRKAVVSHLPSEVHNLPLLLRLFSRSPTGTLYHPMISAPTSWELRSILLLWLSLLMTVPFNLSAFDESIASGSPEGISRTATKVQDLCYPLLYKPSKEGEYAALALARLYARPDCRNGLQPFLAWIRSELEKQDGQDDGLEAIFLVNVLAFLSIIPGLLPSDSLHDKLQDLRQFHQEVLHPRFEHDQGVSASSSLLRKMAVKSEGRWWMIKLGSNRPTEKRSVKIVTGGSSGPTDVLRSLDHRVWKRQDLNDDADFEPPEGFEEEIESLLQSLSDKDTIVRYSAAKYVARLASVLPQDLSTQIIEAVIDLFNGSEFEPVAETDRGRILDPGGGSRGDARWHGVCLALAETARRGLIDEERLTEMLPWVIKALTFDIKRGAHSVGSNVRDAAAYLIWSLARASDPHSMRPFAREIAIKLVAVACFDREVGIRRAASAAFQEHVGRMGLLPHGIDVLRKTDFYSVSVRRSAFLTAAIEVAQHDAYRSALIDCLHYTTLRHWDPAIRTLGASSLREMCKIKPREAAGHSAIDIEIAHLSSVDPNNIHGALAALTELAGLYNSEEETLTKILGSVQTIRASAWLTFGSDLLLEAAASCIVATACALSTGSPDIKTVCMKIVHLGMQNKKENVQAAAAEAFGAFSRYQDCTQEITK</sequence>
<keyword evidence="4" id="KW-1185">Reference proteome</keyword>
<dbReference type="Pfam" id="PF25767">
    <property type="entry name" value="ARM_TBCD_2nd"/>
    <property type="match status" value="1"/>
</dbReference>
<dbReference type="GO" id="GO:0005096">
    <property type="term" value="F:GTPase activator activity"/>
    <property type="evidence" value="ECO:0007669"/>
    <property type="project" value="InterPro"/>
</dbReference>
<protein>
    <recommendedName>
        <fullName evidence="2">Tubulin-folding cofactor D ARM repeats domain-containing protein</fullName>
    </recommendedName>
</protein>
<dbReference type="GO" id="GO:0007023">
    <property type="term" value="P:post-chaperonin tubulin folding pathway"/>
    <property type="evidence" value="ECO:0007669"/>
    <property type="project" value="InterPro"/>
</dbReference>
<dbReference type="SUPFAM" id="SSF48371">
    <property type="entry name" value="ARM repeat"/>
    <property type="match status" value="2"/>
</dbReference>
<evidence type="ECO:0000313" key="4">
    <source>
        <dbReference type="Proteomes" id="UP000812966"/>
    </source>
</evidence>